<keyword evidence="5" id="KW-0663">Pyridoxal phosphate</keyword>
<evidence type="ECO:0000256" key="3">
    <source>
        <dbReference type="ARBA" id="ARBA00022576"/>
    </source>
</evidence>
<dbReference type="CDD" id="cd00609">
    <property type="entry name" value="AAT_like"/>
    <property type="match status" value="1"/>
</dbReference>
<sequence>MAHLAERLNNLGSEGAFEVLAKTKVLEAQGKKIAHFEIGEPDFDTPENIKKAAYEALEKGYTHYVPSLGVPEAREAYAKYVSKTRNVEVDPGQIIVTAGAKPLIFYTMMALVNPGDEVIYPDPGYPIYSSAVRFAGGVPKPIVLREENNFRLDVDELKRMVTPKTKVIIVNSPHNPTGSVLNKEELKAILDLADGEHLFILCDELYHRIYYNGEMAPSMYEFPEAKEKVILMEGFSKIYAMTGWRLGYGVLPPDLVPWFSKLQTNVYSHAPAFVQVAGIEAYNGPQDAPKAMVEEFKRRRDYIVPRVNSMDLVHCVEPQGAFYAWLNIKKLNRPSNEVAEYLLNEAGVAVLTGTSFGESGEGYLRMSYAASMEDIKYGLDQLEKYLPKLVK</sequence>
<dbReference type="Gene3D" id="3.40.640.10">
    <property type="entry name" value="Type I PLP-dependent aspartate aminotransferase-like (Major domain)"/>
    <property type="match status" value="1"/>
</dbReference>
<dbReference type="SUPFAM" id="SSF53383">
    <property type="entry name" value="PLP-dependent transferases"/>
    <property type="match status" value="1"/>
</dbReference>
<dbReference type="eggNOG" id="COG0436">
    <property type="taxonomic scope" value="Bacteria"/>
</dbReference>
<proteinExistence type="inferred from homology"/>
<protein>
    <recommendedName>
        <fullName evidence="6">Aminotransferase</fullName>
        <ecNumber evidence="6">2.6.1.-</ecNumber>
    </recommendedName>
</protein>
<dbReference type="STRING" id="309798.COPRO5265_1194"/>
<evidence type="ECO:0000256" key="6">
    <source>
        <dbReference type="RuleBase" id="RU000481"/>
    </source>
</evidence>
<feature type="domain" description="Aminotransferase class I/classII large" evidence="7">
    <location>
        <begin position="34"/>
        <end position="381"/>
    </location>
</feature>
<dbReference type="OrthoDB" id="9804407at2"/>
<dbReference type="GO" id="GO:0006520">
    <property type="term" value="P:amino acid metabolic process"/>
    <property type="evidence" value="ECO:0007669"/>
    <property type="project" value="InterPro"/>
</dbReference>
<keyword evidence="4 6" id="KW-0808">Transferase</keyword>
<dbReference type="GO" id="GO:0030170">
    <property type="term" value="F:pyridoxal phosphate binding"/>
    <property type="evidence" value="ECO:0007669"/>
    <property type="project" value="InterPro"/>
</dbReference>
<dbReference type="InterPro" id="IPR015424">
    <property type="entry name" value="PyrdxlP-dep_Trfase"/>
</dbReference>
<dbReference type="GO" id="GO:0008483">
    <property type="term" value="F:transaminase activity"/>
    <property type="evidence" value="ECO:0007669"/>
    <property type="project" value="UniProtKB-KW"/>
</dbReference>
<dbReference type="PROSITE" id="PS00105">
    <property type="entry name" value="AA_TRANSFER_CLASS_1"/>
    <property type="match status" value="1"/>
</dbReference>
<dbReference type="InterPro" id="IPR004838">
    <property type="entry name" value="NHTrfase_class1_PyrdxlP-BS"/>
</dbReference>
<dbReference type="EMBL" id="CP001145">
    <property type="protein sequence ID" value="ACI17665.1"/>
    <property type="molecule type" value="Genomic_DNA"/>
</dbReference>
<dbReference type="InterPro" id="IPR004839">
    <property type="entry name" value="Aminotransferase_I/II_large"/>
</dbReference>
<dbReference type="EC" id="2.6.1.-" evidence="6"/>
<dbReference type="PANTHER" id="PTHR46383">
    <property type="entry name" value="ASPARTATE AMINOTRANSFERASE"/>
    <property type="match status" value="1"/>
</dbReference>
<reference evidence="9" key="1">
    <citation type="submission" date="2008-08" db="EMBL/GenBank/DDBJ databases">
        <title>The complete genome sequence of Coprothermobacter proteolyticus strain ATCC 5245 / DSM 5265 / BT.</title>
        <authorList>
            <person name="Dodson R.J."/>
            <person name="Durkin A.S."/>
            <person name="Wu M."/>
            <person name="Eisen J."/>
            <person name="Sutton G."/>
        </authorList>
    </citation>
    <scope>NUCLEOTIDE SEQUENCE [LARGE SCALE GENOMIC DNA]</scope>
    <source>
        <strain evidence="9">ATCC 35245 / DSM 5265 / OCM 4 / BT</strain>
    </source>
</reference>
<gene>
    <name evidence="8" type="ordered locus">COPRO5265_1194</name>
</gene>
<dbReference type="PANTHER" id="PTHR46383:SF1">
    <property type="entry name" value="ASPARTATE AMINOTRANSFERASE"/>
    <property type="match status" value="1"/>
</dbReference>
<accession>B5Y9Q5</accession>
<evidence type="ECO:0000256" key="1">
    <source>
        <dbReference type="ARBA" id="ARBA00001933"/>
    </source>
</evidence>
<comment type="similarity">
    <text evidence="2 6">Belongs to the class-I pyridoxal-phosphate-dependent aminotransferase family.</text>
</comment>
<evidence type="ECO:0000313" key="8">
    <source>
        <dbReference type="EMBL" id="ACI17665.1"/>
    </source>
</evidence>
<evidence type="ECO:0000256" key="5">
    <source>
        <dbReference type="ARBA" id="ARBA00022898"/>
    </source>
</evidence>
<dbReference type="InterPro" id="IPR015421">
    <property type="entry name" value="PyrdxlP-dep_Trfase_major"/>
</dbReference>
<dbReference type="Gene3D" id="3.90.1150.10">
    <property type="entry name" value="Aspartate Aminotransferase, domain 1"/>
    <property type="match status" value="1"/>
</dbReference>
<dbReference type="AlphaFoldDB" id="B5Y9Q5"/>
<dbReference type="HOGENOM" id="CLU_017584_4_3_9"/>
<dbReference type="Pfam" id="PF00155">
    <property type="entry name" value="Aminotran_1_2"/>
    <property type="match status" value="1"/>
</dbReference>
<evidence type="ECO:0000259" key="7">
    <source>
        <dbReference type="Pfam" id="PF00155"/>
    </source>
</evidence>
<keyword evidence="9" id="KW-1185">Reference proteome</keyword>
<dbReference type="Proteomes" id="UP000001732">
    <property type="component" value="Chromosome"/>
</dbReference>
<dbReference type="KEGG" id="cpo:COPRO5265_1194"/>
<organism evidence="8 9">
    <name type="scientific">Coprothermobacter proteolyticus (strain ATCC 35245 / DSM 5265 / OCM 4 / BT)</name>
    <dbReference type="NCBI Taxonomy" id="309798"/>
    <lineage>
        <taxon>Bacteria</taxon>
        <taxon>Pseudomonadati</taxon>
        <taxon>Coprothermobacterota</taxon>
        <taxon>Coprothermobacteria</taxon>
        <taxon>Coprothermobacterales</taxon>
        <taxon>Coprothermobacteraceae</taxon>
        <taxon>Coprothermobacter</taxon>
    </lineage>
</organism>
<evidence type="ECO:0000256" key="4">
    <source>
        <dbReference type="ARBA" id="ARBA00022679"/>
    </source>
</evidence>
<name>B5Y9Q5_COPPD</name>
<comment type="cofactor">
    <cofactor evidence="1 6">
        <name>pyridoxal 5'-phosphate</name>
        <dbReference type="ChEBI" id="CHEBI:597326"/>
    </cofactor>
</comment>
<dbReference type="RefSeq" id="WP_012544317.1">
    <property type="nucleotide sequence ID" value="NC_011295.1"/>
</dbReference>
<dbReference type="InterPro" id="IPR050596">
    <property type="entry name" value="AspAT/PAT-like"/>
</dbReference>
<reference evidence="8 9" key="2">
    <citation type="journal article" date="2014" name="Genome Announc.">
        <title>Complete Genome Sequence of Coprothermobacter proteolyticus DSM 5265.</title>
        <authorList>
            <person name="Alexiev A."/>
            <person name="Coil D.A."/>
            <person name="Badger J.H."/>
            <person name="Enticknap J."/>
            <person name="Ward N."/>
            <person name="Robb F.T."/>
            <person name="Eisen J.A."/>
        </authorList>
    </citation>
    <scope>NUCLEOTIDE SEQUENCE [LARGE SCALE GENOMIC DNA]</scope>
    <source>
        <strain evidence="9">ATCC 35245 / DSM 5265 / OCM 4 / BT</strain>
    </source>
</reference>
<keyword evidence="3 6" id="KW-0032">Aminotransferase</keyword>
<dbReference type="InterPro" id="IPR015422">
    <property type="entry name" value="PyrdxlP-dep_Trfase_small"/>
</dbReference>
<evidence type="ECO:0000256" key="2">
    <source>
        <dbReference type="ARBA" id="ARBA00007441"/>
    </source>
</evidence>
<evidence type="ECO:0000313" key="9">
    <source>
        <dbReference type="Proteomes" id="UP000001732"/>
    </source>
</evidence>